<feature type="transmembrane region" description="Helical" evidence="1">
    <location>
        <begin position="6"/>
        <end position="28"/>
    </location>
</feature>
<reference evidence="2 3" key="1">
    <citation type="submission" date="2024-03" db="EMBL/GenBank/DDBJ databases">
        <title>Human intestinal bacterial collection.</title>
        <authorList>
            <person name="Pauvert C."/>
            <person name="Hitch T.C.A."/>
            <person name="Clavel T."/>
        </authorList>
    </citation>
    <scope>NUCLEOTIDE SEQUENCE [LARGE SCALE GENOMIC DNA]</scope>
    <source>
        <strain evidence="2 3">CLA-KB-H122</strain>
    </source>
</reference>
<evidence type="ECO:0000256" key="1">
    <source>
        <dbReference type="SAM" id="Phobius"/>
    </source>
</evidence>
<keyword evidence="3" id="KW-1185">Reference proteome</keyword>
<name>A0ABV1GYW0_9BACT</name>
<evidence type="ECO:0000313" key="2">
    <source>
        <dbReference type="EMBL" id="MEQ2545600.1"/>
    </source>
</evidence>
<keyword evidence="1" id="KW-0812">Transmembrane</keyword>
<dbReference type="Proteomes" id="UP001460202">
    <property type="component" value="Unassembled WGS sequence"/>
</dbReference>
<accession>A0ABV1GYW0</accession>
<proteinExistence type="predicted"/>
<keyword evidence="1" id="KW-0472">Membrane</keyword>
<comment type="caution">
    <text evidence="2">The sequence shown here is derived from an EMBL/GenBank/DDBJ whole genome shotgun (WGS) entry which is preliminary data.</text>
</comment>
<organism evidence="2 3">
    <name type="scientific">Alistipes intestinihominis</name>
    <dbReference type="NCBI Taxonomy" id="3133172"/>
    <lineage>
        <taxon>Bacteria</taxon>
        <taxon>Pseudomonadati</taxon>
        <taxon>Bacteroidota</taxon>
        <taxon>Bacteroidia</taxon>
        <taxon>Bacteroidales</taxon>
        <taxon>Rikenellaceae</taxon>
        <taxon>Alistipes</taxon>
    </lineage>
</organism>
<keyword evidence="1" id="KW-1133">Transmembrane helix</keyword>
<dbReference type="EMBL" id="JBBMFL010000014">
    <property type="protein sequence ID" value="MEQ2545600.1"/>
    <property type="molecule type" value="Genomic_DNA"/>
</dbReference>
<evidence type="ECO:0000313" key="3">
    <source>
        <dbReference type="Proteomes" id="UP001460202"/>
    </source>
</evidence>
<gene>
    <name evidence="2" type="ORF">WMO46_11665</name>
</gene>
<sequence length="88" mass="9173">MPTWLIVILCAVAAVGLFVVGMSLTLMIKGHHIDSEISTNKNMQRLGIKCAVHETREADGSSDCADGQPAGCSGNCGACDIESHEAGK</sequence>
<dbReference type="RefSeq" id="WP_278963574.1">
    <property type="nucleotide sequence ID" value="NZ_JBBMFL010000014.1"/>
</dbReference>
<protein>
    <submittedName>
        <fullName evidence="2">Uncharacterized protein</fullName>
    </submittedName>
</protein>